<keyword evidence="3" id="KW-1185">Reference proteome</keyword>
<accession>A0A7W7H0J0</accession>
<dbReference type="EMBL" id="JACHNB010000001">
    <property type="protein sequence ID" value="MBB4741756.1"/>
    <property type="molecule type" value="Genomic_DNA"/>
</dbReference>
<comment type="caution">
    <text evidence="2">The sequence shown here is derived from an EMBL/GenBank/DDBJ whole genome shotgun (WGS) entry which is preliminary data.</text>
</comment>
<evidence type="ECO:0000313" key="3">
    <source>
        <dbReference type="Proteomes" id="UP000546162"/>
    </source>
</evidence>
<reference evidence="2 3" key="1">
    <citation type="submission" date="2020-08" db="EMBL/GenBank/DDBJ databases">
        <title>Sequencing the genomes of 1000 actinobacteria strains.</title>
        <authorList>
            <person name="Klenk H.-P."/>
        </authorList>
    </citation>
    <scope>NUCLEOTIDE SEQUENCE [LARGE SCALE GENOMIC DNA]</scope>
    <source>
        <strain evidence="2 3">DSM 45809</strain>
    </source>
</reference>
<dbReference type="AlphaFoldDB" id="A0A7W7H0J0"/>
<evidence type="ECO:0000256" key="1">
    <source>
        <dbReference type="SAM" id="MobiDB-lite"/>
    </source>
</evidence>
<sequence length="76" mass="8486">MDYTNGRDWVTLPPRQPGEEWTGLASRPTDDRPTESEMTAIDTALTARRLVRTEPWGIDVEGRLCASIAIDRAGKD</sequence>
<dbReference type="Proteomes" id="UP000546162">
    <property type="component" value="Unassembled WGS sequence"/>
</dbReference>
<dbReference type="RefSeq" id="WP_239177063.1">
    <property type="nucleotide sequence ID" value="NZ_BAABFG010000005.1"/>
</dbReference>
<protein>
    <submittedName>
        <fullName evidence="2">Uncharacterized protein</fullName>
    </submittedName>
</protein>
<name>A0A7W7H0J0_9ACTN</name>
<proteinExistence type="predicted"/>
<evidence type="ECO:0000313" key="2">
    <source>
        <dbReference type="EMBL" id="MBB4741756.1"/>
    </source>
</evidence>
<organism evidence="2 3">
    <name type="scientific">Actinoplanes octamycinicus</name>
    <dbReference type="NCBI Taxonomy" id="135948"/>
    <lineage>
        <taxon>Bacteria</taxon>
        <taxon>Bacillati</taxon>
        <taxon>Actinomycetota</taxon>
        <taxon>Actinomycetes</taxon>
        <taxon>Micromonosporales</taxon>
        <taxon>Micromonosporaceae</taxon>
        <taxon>Actinoplanes</taxon>
    </lineage>
</organism>
<feature type="region of interest" description="Disordered" evidence="1">
    <location>
        <begin position="1"/>
        <end position="36"/>
    </location>
</feature>
<gene>
    <name evidence="2" type="ORF">BJY16_005215</name>
</gene>